<dbReference type="InterPro" id="IPR012312">
    <property type="entry name" value="Hemerythrin-like"/>
</dbReference>
<sequence>MKRNQNIIPLSKDHHFGLLCSWKVRQGLKKETEVSPIRNYILYFWKHHLEKHFMEEEQILFHYLEDEYRVRIQKEHRDIEDIVSKISSSENTDLMSGFADLLEQHIRFEEREWFPHLEEKLDPSAFEKIGSELHQIHNNEKDDYEDEFWK</sequence>
<feature type="domain" description="Hemerythrin-like" evidence="1">
    <location>
        <begin position="38"/>
        <end position="117"/>
    </location>
</feature>
<evidence type="ECO:0000259" key="1">
    <source>
        <dbReference type="Pfam" id="PF01814"/>
    </source>
</evidence>
<dbReference type="EMBL" id="JAVIXS010000020">
    <property type="protein sequence ID" value="MDR4954595.1"/>
    <property type="molecule type" value="Genomic_DNA"/>
</dbReference>
<organism evidence="2 3">
    <name type="scientific">Chryseobacterium metallicongregator</name>
    <dbReference type="NCBI Taxonomy" id="3073042"/>
    <lineage>
        <taxon>Bacteria</taxon>
        <taxon>Pseudomonadati</taxon>
        <taxon>Bacteroidota</taxon>
        <taxon>Flavobacteriia</taxon>
        <taxon>Flavobacteriales</taxon>
        <taxon>Weeksellaceae</taxon>
        <taxon>Chryseobacterium group</taxon>
        <taxon>Chryseobacterium</taxon>
    </lineage>
</organism>
<dbReference type="RefSeq" id="WP_309523158.1">
    <property type="nucleotide sequence ID" value="NZ_JAVIXS010000020.1"/>
</dbReference>
<comment type="caution">
    <text evidence="2">The sequence shown here is derived from an EMBL/GenBank/DDBJ whole genome shotgun (WGS) entry which is preliminary data.</text>
</comment>
<evidence type="ECO:0000313" key="2">
    <source>
        <dbReference type="EMBL" id="MDR4954595.1"/>
    </source>
</evidence>
<evidence type="ECO:0000313" key="3">
    <source>
        <dbReference type="Proteomes" id="UP001260959"/>
    </source>
</evidence>
<dbReference type="Proteomes" id="UP001260959">
    <property type="component" value="Unassembled WGS sequence"/>
</dbReference>
<accession>A0ABU1EAH0</accession>
<dbReference type="Pfam" id="PF01814">
    <property type="entry name" value="Hemerythrin"/>
    <property type="match status" value="1"/>
</dbReference>
<gene>
    <name evidence="2" type="ORF">REB14_20635</name>
</gene>
<dbReference type="Gene3D" id="1.20.120.520">
    <property type="entry name" value="nmb1532 protein domain like"/>
    <property type="match status" value="1"/>
</dbReference>
<keyword evidence="3" id="KW-1185">Reference proteome</keyword>
<protein>
    <submittedName>
        <fullName evidence="2">Hemerythrin domain-containing protein</fullName>
    </submittedName>
</protein>
<reference evidence="2 3" key="1">
    <citation type="submission" date="2023-08" db="EMBL/GenBank/DDBJ databases">
        <authorList>
            <person name="Maltman C."/>
        </authorList>
    </citation>
    <scope>NUCLEOTIDE SEQUENCE [LARGE SCALE GENOMIC DNA]</scope>
    <source>
        <strain evidence="2 3">ES2</strain>
    </source>
</reference>
<proteinExistence type="predicted"/>
<name>A0ABU1EAH0_9FLAO</name>